<comment type="caution">
    <text evidence="2">The sequence shown here is derived from an EMBL/GenBank/DDBJ whole genome shotgun (WGS) entry which is preliminary data.</text>
</comment>
<keyword evidence="1" id="KW-0472">Membrane</keyword>
<name>A0A0R0LU71_9MICR</name>
<reference evidence="2 3" key="1">
    <citation type="submission" date="2015-07" db="EMBL/GenBank/DDBJ databases">
        <title>The genome of Pseudoloma neurophilia, a relevant intracellular parasite of the zebrafish.</title>
        <authorList>
            <person name="Ndikumana S."/>
            <person name="Pelin A."/>
            <person name="Sanders J."/>
            <person name="Corradi N."/>
        </authorList>
    </citation>
    <scope>NUCLEOTIDE SEQUENCE [LARGE SCALE GENOMIC DNA]</scope>
    <source>
        <strain evidence="2 3">MK1</strain>
    </source>
</reference>
<keyword evidence="1" id="KW-0812">Transmembrane</keyword>
<evidence type="ECO:0000313" key="2">
    <source>
        <dbReference type="EMBL" id="KRH92842.1"/>
    </source>
</evidence>
<gene>
    <name evidence="2" type="ORF">M153_2513000266</name>
</gene>
<dbReference type="Proteomes" id="UP000051530">
    <property type="component" value="Unassembled WGS sequence"/>
</dbReference>
<dbReference type="AlphaFoldDB" id="A0A0R0LU71"/>
<feature type="transmembrane region" description="Helical" evidence="1">
    <location>
        <begin position="66"/>
        <end position="86"/>
    </location>
</feature>
<dbReference type="EMBL" id="LGUB01000642">
    <property type="protein sequence ID" value="KRH92842.1"/>
    <property type="molecule type" value="Genomic_DNA"/>
</dbReference>
<keyword evidence="3" id="KW-1185">Reference proteome</keyword>
<organism evidence="2 3">
    <name type="scientific">Pseudoloma neurophilia</name>
    <dbReference type="NCBI Taxonomy" id="146866"/>
    <lineage>
        <taxon>Eukaryota</taxon>
        <taxon>Fungi</taxon>
        <taxon>Fungi incertae sedis</taxon>
        <taxon>Microsporidia</taxon>
        <taxon>Pseudoloma</taxon>
    </lineage>
</organism>
<protein>
    <submittedName>
        <fullName evidence="2">Uncharacterized protein</fullName>
    </submittedName>
</protein>
<evidence type="ECO:0000256" key="1">
    <source>
        <dbReference type="SAM" id="Phobius"/>
    </source>
</evidence>
<sequence>MIIKNDLNDTGSLLIKKDERSMNIGDEDFIMVYRAKETFCRQIVDKIMSSMPIIVHGRMLSPNCHLFLILFCNSSICSYFTIAFSFDK</sequence>
<feature type="non-terminal residue" evidence="2">
    <location>
        <position position="88"/>
    </location>
</feature>
<proteinExistence type="predicted"/>
<keyword evidence="1" id="KW-1133">Transmembrane helix</keyword>
<dbReference type="VEuPathDB" id="MicrosporidiaDB:M153_2513000266"/>
<evidence type="ECO:0000313" key="3">
    <source>
        <dbReference type="Proteomes" id="UP000051530"/>
    </source>
</evidence>
<accession>A0A0R0LU71</accession>